<evidence type="ECO:0000313" key="2">
    <source>
        <dbReference type="Proteomes" id="UP000051296"/>
    </source>
</evidence>
<dbReference type="PATRIC" id="fig|1123500.6.peg.434"/>
<dbReference type="STRING" id="1123500.GCA_000420365_00071"/>
<accession>A0A0R2G8U0</accession>
<dbReference type="EMBL" id="JQAX01000001">
    <property type="protein sequence ID" value="KRN33626.1"/>
    <property type="molecule type" value="Genomic_DNA"/>
</dbReference>
<comment type="caution">
    <text evidence="1">The sequence shown here is derived from an EMBL/GenBank/DDBJ whole genome shotgun (WGS) entry which is preliminary data.</text>
</comment>
<protein>
    <submittedName>
        <fullName evidence="1">Uncharacterized protein</fullName>
    </submittedName>
</protein>
<proteinExistence type="predicted"/>
<sequence>MMALTGTKAWAKQRLQENGVRQILVNKRPRRLQNVKTQDLYRQLQLMGLLEK</sequence>
<dbReference type="AlphaFoldDB" id="A0A0R2G8U0"/>
<evidence type="ECO:0000313" key="1">
    <source>
        <dbReference type="EMBL" id="KRN33626.1"/>
    </source>
</evidence>
<name>A0A0R2G8U0_9LACO</name>
<keyword evidence="2" id="KW-1185">Reference proteome</keyword>
<dbReference type="Proteomes" id="UP000051296">
    <property type="component" value="Unassembled WGS sequence"/>
</dbReference>
<dbReference type="RefSeq" id="WP_022790874.1">
    <property type="nucleotide sequence ID" value="NZ_ATUU01000001.1"/>
</dbReference>
<reference evidence="1 2" key="1">
    <citation type="journal article" date="2015" name="Genome Announc.">
        <title>Expanding the biotechnology potential of lactobacilli through comparative genomics of 213 strains and associated genera.</title>
        <authorList>
            <person name="Sun Z."/>
            <person name="Harris H.M."/>
            <person name="McCann A."/>
            <person name="Guo C."/>
            <person name="Argimon S."/>
            <person name="Zhang W."/>
            <person name="Yang X."/>
            <person name="Jeffery I.B."/>
            <person name="Cooney J.C."/>
            <person name="Kagawa T.F."/>
            <person name="Liu W."/>
            <person name="Song Y."/>
            <person name="Salvetti E."/>
            <person name="Wrobel A."/>
            <person name="Rasinkangas P."/>
            <person name="Parkhill J."/>
            <person name="Rea M.C."/>
            <person name="O'Sullivan O."/>
            <person name="Ritari J."/>
            <person name="Douillard F.P."/>
            <person name="Paul Ross R."/>
            <person name="Yang R."/>
            <person name="Briner A.E."/>
            <person name="Felis G.E."/>
            <person name="de Vos W.M."/>
            <person name="Barrangou R."/>
            <person name="Klaenhammer T.R."/>
            <person name="Caufield P.W."/>
            <person name="Cui Y."/>
            <person name="Zhang H."/>
            <person name="O'Toole P.W."/>
        </authorList>
    </citation>
    <scope>NUCLEOTIDE SEQUENCE [LARGE SCALE GENOMIC DNA]</scope>
    <source>
        <strain evidence="1 2">DSM 20190</strain>
    </source>
</reference>
<organism evidence="1 2">
    <name type="scientific">Weissella halotolerans DSM 20190</name>
    <dbReference type="NCBI Taxonomy" id="1123500"/>
    <lineage>
        <taxon>Bacteria</taxon>
        <taxon>Bacillati</taxon>
        <taxon>Bacillota</taxon>
        <taxon>Bacilli</taxon>
        <taxon>Lactobacillales</taxon>
        <taxon>Lactobacillaceae</taxon>
        <taxon>Weissella</taxon>
    </lineage>
</organism>
<dbReference type="InParanoid" id="A0A0R2G8U0"/>
<gene>
    <name evidence="1" type="ORF">IV68_GL000433</name>
</gene>